<dbReference type="Proteomes" id="UP001239111">
    <property type="component" value="Chromosome 1"/>
</dbReference>
<evidence type="ECO:0000313" key="2">
    <source>
        <dbReference type="Proteomes" id="UP001239111"/>
    </source>
</evidence>
<reference evidence="1" key="1">
    <citation type="submission" date="2023-04" db="EMBL/GenBank/DDBJ databases">
        <title>A chromosome-level genome assembly of the parasitoid wasp Eretmocerus hayati.</title>
        <authorList>
            <person name="Zhong Y."/>
            <person name="Liu S."/>
            <person name="Liu Y."/>
        </authorList>
    </citation>
    <scope>NUCLEOTIDE SEQUENCE</scope>
    <source>
        <strain evidence="1">ZJU_SS_LIU_2023</strain>
    </source>
</reference>
<sequence>MKSLVLNKSYNRQWLFESDINLTTEYALRLVFEFVIGAKRFHGKLVLSAVLLCALAQAEPPVNSYLPPNAGGRPSFGGGGGGGGGNNGGSNSYLPPNQQYGAPGAGAFAGGQGGQGGYPSGPGSAGGYPGGAGGAGGYPGGNGGGYDDGSNGPGMPYEFKYDVNDPPSGNDFGQEEKSDGTKVTGKYYVLLPDGRRQIVEYEADENGYRPKVTYEGEANAGGAGGYPSGGPGGAGGYPSGGPGGAGGNGGYPSGGPQGGFGGQNGYPSGGPQGGGFNGGGQQGGYNYRK</sequence>
<organism evidence="1 2">
    <name type="scientific">Eretmocerus hayati</name>
    <dbReference type="NCBI Taxonomy" id="131215"/>
    <lineage>
        <taxon>Eukaryota</taxon>
        <taxon>Metazoa</taxon>
        <taxon>Ecdysozoa</taxon>
        <taxon>Arthropoda</taxon>
        <taxon>Hexapoda</taxon>
        <taxon>Insecta</taxon>
        <taxon>Pterygota</taxon>
        <taxon>Neoptera</taxon>
        <taxon>Endopterygota</taxon>
        <taxon>Hymenoptera</taxon>
        <taxon>Apocrita</taxon>
        <taxon>Proctotrupomorpha</taxon>
        <taxon>Chalcidoidea</taxon>
        <taxon>Aphelinidae</taxon>
        <taxon>Aphelininae</taxon>
        <taxon>Eretmocerus</taxon>
    </lineage>
</organism>
<keyword evidence="2" id="KW-1185">Reference proteome</keyword>
<evidence type="ECO:0000313" key="1">
    <source>
        <dbReference type="EMBL" id="KAJ8681975.1"/>
    </source>
</evidence>
<dbReference type="EMBL" id="CM056741">
    <property type="protein sequence ID" value="KAJ8681975.1"/>
    <property type="molecule type" value="Genomic_DNA"/>
</dbReference>
<comment type="caution">
    <text evidence="1">The sequence shown here is derived from an EMBL/GenBank/DDBJ whole genome shotgun (WGS) entry which is preliminary data.</text>
</comment>
<accession>A0ACC2PJM1</accession>
<name>A0ACC2PJM1_9HYME</name>
<gene>
    <name evidence="1" type="ORF">QAD02_017767</name>
</gene>
<protein>
    <submittedName>
        <fullName evidence="1">Uncharacterized protein</fullName>
    </submittedName>
</protein>
<proteinExistence type="predicted"/>